<evidence type="ECO:0000313" key="2">
    <source>
        <dbReference type="EMBL" id="OYD52270.1"/>
    </source>
</evidence>
<dbReference type="AlphaFoldDB" id="A0A235ETB6"/>
<accession>A0A235ETB6</accession>
<sequence>MSSSLRLQAPLLATLIACASLTAVTSAHAHQVWLENAGGQARLHFGEFNENLRESSPGALDKFLGAPALDQRSAAGTQRLEGKLGKDAFSYTTQADAQTLFATASYPLIDRSKRNQPAMLWVPAARWVANAGQAAEANTKALDLVPTGKPGEFKVVFNGAPLPKVQVEMVAPSGWSRGEQSGDDGTVTFALPWKGQYVAEVKHSDKTAGEAQGKPYGETSYVTTLSFVQKDGMASPALPEPPAKGH</sequence>
<dbReference type="EMBL" id="NOIG01000001">
    <property type="protein sequence ID" value="OYD52270.1"/>
    <property type="molecule type" value="Genomic_DNA"/>
</dbReference>
<dbReference type="RefSeq" id="WP_094285821.1">
    <property type="nucleotide sequence ID" value="NZ_JAMXHW010000040.1"/>
</dbReference>
<keyword evidence="3" id="KW-1185">Reference proteome</keyword>
<gene>
    <name evidence="2" type="ORF">CBY09_01945</name>
</gene>
<dbReference type="Proteomes" id="UP000215441">
    <property type="component" value="Unassembled WGS sequence"/>
</dbReference>
<proteinExistence type="predicted"/>
<evidence type="ECO:0000313" key="3">
    <source>
        <dbReference type="Proteomes" id="UP000215441"/>
    </source>
</evidence>
<feature type="signal peptide" evidence="1">
    <location>
        <begin position="1"/>
        <end position="29"/>
    </location>
</feature>
<keyword evidence="1" id="KW-0732">Signal</keyword>
<dbReference type="OrthoDB" id="8911471at2"/>
<comment type="caution">
    <text evidence="2">The sequence shown here is derived from an EMBL/GenBank/DDBJ whole genome shotgun (WGS) entry which is preliminary data.</text>
</comment>
<dbReference type="PROSITE" id="PS51257">
    <property type="entry name" value="PROKAR_LIPOPROTEIN"/>
    <property type="match status" value="1"/>
</dbReference>
<dbReference type="Pfam" id="PF10670">
    <property type="entry name" value="DUF4198"/>
    <property type="match status" value="1"/>
</dbReference>
<dbReference type="InterPro" id="IPR019613">
    <property type="entry name" value="DUF4198"/>
</dbReference>
<organism evidence="2 3">
    <name type="scientific">Acidovorax kalamii</name>
    <dbReference type="NCBI Taxonomy" id="2004485"/>
    <lineage>
        <taxon>Bacteria</taxon>
        <taxon>Pseudomonadati</taxon>
        <taxon>Pseudomonadota</taxon>
        <taxon>Betaproteobacteria</taxon>
        <taxon>Burkholderiales</taxon>
        <taxon>Comamonadaceae</taxon>
        <taxon>Acidovorax</taxon>
    </lineage>
</organism>
<name>A0A235ETB6_9BURK</name>
<reference evidence="2 3" key="1">
    <citation type="submission" date="2017-07" db="EMBL/GenBank/DDBJ databases">
        <title>Acidovorax KNDSW TSA 6 genome sequence and assembly.</title>
        <authorList>
            <person name="Mayilraj S."/>
        </authorList>
    </citation>
    <scope>NUCLEOTIDE SEQUENCE [LARGE SCALE GENOMIC DNA]</scope>
    <source>
        <strain evidence="2 3">KNDSW-TSA6</strain>
    </source>
</reference>
<keyword evidence="2" id="KW-0675">Receptor</keyword>
<evidence type="ECO:0000256" key="1">
    <source>
        <dbReference type="SAM" id="SignalP"/>
    </source>
</evidence>
<protein>
    <submittedName>
        <fullName evidence="2">TonB-dependent receptor</fullName>
    </submittedName>
</protein>
<feature type="chain" id="PRO_5012963638" evidence="1">
    <location>
        <begin position="30"/>
        <end position="246"/>
    </location>
</feature>